<proteinExistence type="predicted"/>
<name>A0ACB9QZ06_9MYRT</name>
<dbReference type="Proteomes" id="UP001057402">
    <property type="component" value="Chromosome 5"/>
</dbReference>
<accession>A0ACB9QZ06</accession>
<gene>
    <name evidence="1" type="ORF">MLD38_018980</name>
</gene>
<keyword evidence="2" id="KW-1185">Reference proteome</keyword>
<evidence type="ECO:0000313" key="2">
    <source>
        <dbReference type="Proteomes" id="UP001057402"/>
    </source>
</evidence>
<evidence type="ECO:0000313" key="1">
    <source>
        <dbReference type="EMBL" id="KAI4370654.1"/>
    </source>
</evidence>
<sequence>MSCLNFMPLTATLGLPRILGEELTETRGFEGDEWLKTGNCPIAKSYQACEQSAAPSWRRSSSLPAGIHYRCSRGNRRGPRAAIARTAYAKNPPPSAPYPQRSSSRVQGRTIPDEGRSHERSYRC</sequence>
<protein>
    <submittedName>
        <fullName evidence="1">Uncharacterized protein</fullName>
    </submittedName>
</protein>
<organism evidence="1 2">
    <name type="scientific">Melastoma candidum</name>
    <dbReference type="NCBI Taxonomy" id="119954"/>
    <lineage>
        <taxon>Eukaryota</taxon>
        <taxon>Viridiplantae</taxon>
        <taxon>Streptophyta</taxon>
        <taxon>Embryophyta</taxon>
        <taxon>Tracheophyta</taxon>
        <taxon>Spermatophyta</taxon>
        <taxon>Magnoliopsida</taxon>
        <taxon>eudicotyledons</taxon>
        <taxon>Gunneridae</taxon>
        <taxon>Pentapetalae</taxon>
        <taxon>rosids</taxon>
        <taxon>malvids</taxon>
        <taxon>Myrtales</taxon>
        <taxon>Melastomataceae</taxon>
        <taxon>Melastomatoideae</taxon>
        <taxon>Melastomateae</taxon>
        <taxon>Melastoma</taxon>
    </lineage>
</organism>
<dbReference type="EMBL" id="CM042884">
    <property type="protein sequence ID" value="KAI4370654.1"/>
    <property type="molecule type" value="Genomic_DNA"/>
</dbReference>
<reference evidence="2" key="1">
    <citation type="journal article" date="2023" name="Front. Plant Sci.">
        <title>Chromosomal-level genome assembly of Melastoma candidum provides insights into trichome evolution.</title>
        <authorList>
            <person name="Zhong Y."/>
            <person name="Wu W."/>
            <person name="Sun C."/>
            <person name="Zou P."/>
            <person name="Liu Y."/>
            <person name="Dai S."/>
            <person name="Zhou R."/>
        </authorList>
    </citation>
    <scope>NUCLEOTIDE SEQUENCE [LARGE SCALE GENOMIC DNA]</scope>
</reference>
<comment type="caution">
    <text evidence="1">The sequence shown here is derived from an EMBL/GenBank/DDBJ whole genome shotgun (WGS) entry which is preliminary data.</text>
</comment>